<feature type="transmembrane region" description="Helical" evidence="6">
    <location>
        <begin position="110"/>
        <end position="129"/>
    </location>
</feature>
<evidence type="ECO:0000256" key="4">
    <source>
        <dbReference type="ARBA" id="ARBA00022989"/>
    </source>
</evidence>
<dbReference type="InterPro" id="IPR051211">
    <property type="entry name" value="PG_lysyltransferase"/>
</dbReference>
<evidence type="ECO:0000256" key="1">
    <source>
        <dbReference type="ARBA" id="ARBA00004651"/>
    </source>
</evidence>
<evidence type="ECO:0000313" key="9">
    <source>
        <dbReference type="Proteomes" id="UP000290365"/>
    </source>
</evidence>
<feature type="domain" description="Phosphatidylglycerol lysyltransferase C-terminal" evidence="7">
    <location>
        <begin position="244"/>
        <end position="534"/>
    </location>
</feature>
<evidence type="ECO:0000256" key="5">
    <source>
        <dbReference type="ARBA" id="ARBA00023136"/>
    </source>
</evidence>
<keyword evidence="3 6" id="KW-0812">Transmembrane</keyword>
<feature type="transmembrane region" description="Helical" evidence="6">
    <location>
        <begin position="198"/>
        <end position="218"/>
    </location>
</feature>
<evidence type="ECO:0000256" key="2">
    <source>
        <dbReference type="ARBA" id="ARBA00022475"/>
    </source>
</evidence>
<dbReference type="Proteomes" id="UP000290365">
    <property type="component" value="Chromosome"/>
</dbReference>
<dbReference type="EMBL" id="CP035758">
    <property type="protein sequence ID" value="QBD79541.1"/>
    <property type="molecule type" value="Genomic_DNA"/>
</dbReference>
<accession>A0A4V0YZF5</accession>
<dbReference type="Pfam" id="PF09924">
    <property type="entry name" value="LPG_synthase_C"/>
    <property type="match status" value="1"/>
</dbReference>
<evidence type="ECO:0000256" key="3">
    <source>
        <dbReference type="ARBA" id="ARBA00022692"/>
    </source>
</evidence>
<gene>
    <name evidence="8" type="ORF">EPA93_27610</name>
</gene>
<dbReference type="SUPFAM" id="SSF55729">
    <property type="entry name" value="Acyl-CoA N-acyltransferases (Nat)"/>
    <property type="match status" value="1"/>
</dbReference>
<dbReference type="KEGG" id="kbs:EPA93_27610"/>
<name>A0A4V0YZF5_KTERU</name>
<evidence type="ECO:0000256" key="6">
    <source>
        <dbReference type="SAM" id="Phobius"/>
    </source>
</evidence>
<reference evidence="8 9" key="1">
    <citation type="submission" date="2019-01" db="EMBL/GenBank/DDBJ databases">
        <title>Ktedonosporobacter rubrisoli SCAWS-G2.</title>
        <authorList>
            <person name="Huang Y."/>
            <person name="Yan B."/>
        </authorList>
    </citation>
    <scope>NUCLEOTIDE SEQUENCE [LARGE SCALE GENOMIC DNA]</scope>
    <source>
        <strain evidence="8 9">SCAWS-G2</strain>
    </source>
</reference>
<protein>
    <submittedName>
        <fullName evidence="8">DUF2156 domain-containing protein</fullName>
    </submittedName>
</protein>
<feature type="transmembrane region" description="Helical" evidence="6">
    <location>
        <begin position="20"/>
        <end position="40"/>
    </location>
</feature>
<keyword evidence="2" id="KW-1003">Cell membrane</keyword>
<keyword evidence="5 6" id="KW-0472">Membrane</keyword>
<keyword evidence="4 6" id="KW-1133">Transmembrane helix</keyword>
<dbReference type="RefSeq" id="WP_129890593.1">
    <property type="nucleotide sequence ID" value="NZ_CP035758.1"/>
</dbReference>
<feature type="transmembrane region" description="Helical" evidence="6">
    <location>
        <begin position="141"/>
        <end position="164"/>
    </location>
</feature>
<keyword evidence="9" id="KW-1185">Reference proteome</keyword>
<dbReference type="InterPro" id="IPR016181">
    <property type="entry name" value="Acyl_CoA_acyltransferase"/>
</dbReference>
<comment type="subcellular location">
    <subcellularLocation>
        <location evidence="1">Cell membrane</location>
        <topology evidence="1">Multi-pass membrane protein</topology>
    </subcellularLocation>
</comment>
<dbReference type="PANTHER" id="PTHR34697">
    <property type="entry name" value="PHOSPHATIDYLGLYCEROL LYSYLTRANSFERASE"/>
    <property type="match status" value="1"/>
</dbReference>
<dbReference type="AlphaFoldDB" id="A0A4V0YZF5"/>
<dbReference type="GO" id="GO:0005886">
    <property type="term" value="C:plasma membrane"/>
    <property type="evidence" value="ECO:0007669"/>
    <property type="project" value="UniProtKB-SubCell"/>
</dbReference>
<dbReference type="GO" id="GO:0016755">
    <property type="term" value="F:aminoacyltransferase activity"/>
    <property type="evidence" value="ECO:0007669"/>
    <property type="project" value="TreeGrafter"/>
</dbReference>
<organism evidence="8 9">
    <name type="scientific">Ktedonosporobacter rubrisoli</name>
    <dbReference type="NCBI Taxonomy" id="2509675"/>
    <lineage>
        <taxon>Bacteria</taxon>
        <taxon>Bacillati</taxon>
        <taxon>Chloroflexota</taxon>
        <taxon>Ktedonobacteria</taxon>
        <taxon>Ktedonobacterales</taxon>
        <taxon>Ktedonosporobacteraceae</taxon>
        <taxon>Ktedonosporobacter</taxon>
    </lineage>
</organism>
<proteinExistence type="predicted"/>
<evidence type="ECO:0000259" key="7">
    <source>
        <dbReference type="Pfam" id="PF09924"/>
    </source>
</evidence>
<feature type="transmembrane region" description="Helical" evidence="6">
    <location>
        <begin position="87"/>
        <end position="104"/>
    </location>
</feature>
<evidence type="ECO:0000313" key="8">
    <source>
        <dbReference type="EMBL" id="QBD79541.1"/>
    </source>
</evidence>
<dbReference type="GO" id="GO:0055091">
    <property type="term" value="P:phospholipid homeostasis"/>
    <property type="evidence" value="ECO:0007669"/>
    <property type="project" value="TreeGrafter"/>
</dbReference>
<dbReference type="PANTHER" id="PTHR34697:SF2">
    <property type="entry name" value="PHOSPHATIDYLGLYCEROL LYSYLTRANSFERASE"/>
    <property type="match status" value="1"/>
</dbReference>
<dbReference type="OrthoDB" id="145485at2"/>
<sequence>MQKEMKVASVLSMNRIRPLVCYTIGLIAGFVGIADMLSAIVPKLNWDILLGAWPFVAHKIPAQTLTVVVGFFLIMLSYGLMRSKAHAWHLTLVLLLLSGLLHVLRGGSILATVVALGLALVLCCLRNFFLARSDPPSVWRGYIALTLGLGVVVFYTIGGFIALYDDFNPLIDRFGIEVFALRILTNAHMVHIARGTPAFLFGHALPVLCISAVLYGMVQLFRPVAAVLLPDTEERYEVAQLTRLYGKSSISYFAMGLDKSYFFSESGKSVISYVLVGSTAVVAGDPIGPDHETAAVIEQFMNFCHVQSWTAVFWQVRAEIADLYREAGLHLLKIGEDAIINTEKFTLKGGAMANVRSSAKRAEKEDVHVVFYRGRISDFEQLAQMERISHDWLVSKGGMEMGFSMGHFDPQSNPELMYAVAVDKTNRVHAFVNFVPIYGREGWGLDLMRRAARCAPGTMELLLARSIEYLKSCGAQTISLGLAPLGNTNKDDETFLGSSIDFLTHRFGDPEKNRSLFNFKKKFHPIWESRYLVYSDALSLPKIGLALYSAHQRDASLLSTARASLASWRRNMRKSSTGKLEALNV</sequence>
<dbReference type="InterPro" id="IPR024320">
    <property type="entry name" value="LPG_synthase_C"/>
</dbReference>
<feature type="transmembrane region" description="Helical" evidence="6">
    <location>
        <begin position="60"/>
        <end position="80"/>
    </location>
</feature>